<accession>A0A1V6LVB7</accession>
<keyword evidence="2" id="KW-1185">Reference proteome</keyword>
<evidence type="ECO:0000313" key="1">
    <source>
        <dbReference type="EMBL" id="OQD44122.1"/>
    </source>
</evidence>
<reference evidence="1 2" key="1">
    <citation type="submission" date="2016-12" db="EMBL/GenBank/DDBJ databases">
        <authorList>
            <person name="Song W.-J."/>
            <person name="Kurnit D.M."/>
        </authorList>
    </citation>
    <scope>NUCLEOTIDE SEQUENCE [LARGE SCALE GENOMIC DNA]</scope>
    <source>
        <strain evidence="1 2">HSG9</strain>
    </source>
</reference>
<proteinExistence type="predicted"/>
<sequence>MRLNKLLTVIFFISFLFSCTQDDDVFQDNHVQYGKNKYELNYAYIESVEISNSNYQLRIHLSDKPISFDTENIREFSEPRDSYLFFVLNRPNTDLEIVDNYPLSTNNNMLTISTAEPLVLNSEAVLGITPSEKDDKDWSYTYRNFNWDNGSLLIKKDSDEYTLTFTLEKEGTVVKGEYNGKLSIIH</sequence>
<evidence type="ECO:0000313" key="2">
    <source>
        <dbReference type="Proteomes" id="UP000191680"/>
    </source>
</evidence>
<protein>
    <submittedName>
        <fullName evidence="1">Uncharacterized protein</fullName>
    </submittedName>
</protein>
<dbReference type="AlphaFoldDB" id="A0A1V6LVB7"/>
<dbReference type="EMBL" id="MTBC01000001">
    <property type="protein sequence ID" value="OQD44122.1"/>
    <property type="molecule type" value="Genomic_DNA"/>
</dbReference>
<comment type="caution">
    <text evidence="1">The sequence shown here is derived from an EMBL/GenBank/DDBJ whole genome shotgun (WGS) entry which is preliminary data.</text>
</comment>
<name>A0A1V6LVB7_9FLAO</name>
<gene>
    <name evidence="1" type="ORF">BUL40_00790</name>
</gene>
<organism evidence="1 2">
    <name type="scientific">Croceivirga radicis</name>
    <dbReference type="NCBI Taxonomy" id="1929488"/>
    <lineage>
        <taxon>Bacteria</taxon>
        <taxon>Pseudomonadati</taxon>
        <taxon>Bacteroidota</taxon>
        <taxon>Flavobacteriia</taxon>
        <taxon>Flavobacteriales</taxon>
        <taxon>Flavobacteriaceae</taxon>
        <taxon>Croceivirga</taxon>
    </lineage>
</organism>
<dbReference type="PROSITE" id="PS51257">
    <property type="entry name" value="PROKAR_LIPOPROTEIN"/>
    <property type="match status" value="1"/>
</dbReference>
<dbReference type="Proteomes" id="UP000191680">
    <property type="component" value="Unassembled WGS sequence"/>
</dbReference>
<dbReference type="RefSeq" id="WP_080317686.1">
    <property type="nucleotide sequence ID" value="NZ_MTBC01000001.1"/>
</dbReference>